<reference evidence="6 7" key="1">
    <citation type="submission" date="2016-11" db="EMBL/GenBank/DDBJ databases">
        <title>Complete genome sequencing of Virgibacillus halodenitrificans PDB-F2.</title>
        <authorList>
            <person name="Sun Z."/>
            <person name="Zhou Y."/>
            <person name="Li H."/>
        </authorList>
    </citation>
    <scope>NUCLEOTIDE SEQUENCE [LARGE SCALE GENOMIC DNA]</scope>
    <source>
        <strain evidence="6 7">PDB-F2</strain>
    </source>
</reference>
<evidence type="ECO:0000259" key="5">
    <source>
        <dbReference type="Pfam" id="PF13193"/>
    </source>
</evidence>
<dbReference type="RefSeq" id="WP_060680711.1">
    <property type="nucleotide sequence ID" value="NZ_CP017962.1"/>
</dbReference>
<dbReference type="InterPro" id="IPR045851">
    <property type="entry name" value="AMP-bd_C_sf"/>
</dbReference>
<proteinExistence type="inferred from homology"/>
<dbReference type="EMBL" id="CP017962">
    <property type="protein sequence ID" value="APC48836.1"/>
    <property type="molecule type" value="Genomic_DNA"/>
</dbReference>
<evidence type="ECO:0000256" key="3">
    <source>
        <dbReference type="ARBA" id="ARBA00022832"/>
    </source>
</evidence>
<dbReference type="PANTHER" id="PTHR43859">
    <property type="entry name" value="ACYL-ACTIVATING ENZYME"/>
    <property type="match status" value="1"/>
</dbReference>
<dbReference type="AlphaFoldDB" id="A0AAC9NLN7"/>
<gene>
    <name evidence="6" type="ORF">BME96_11810</name>
</gene>
<dbReference type="Gene3D" id="3.30.300.30">
    <property type="match status" value="1"/>
</dbReference>
<dbReference type="SUPFAM" id="SSF56801">
    <property type="entry name" value="Acetyl-CoA synthetase-like"/>
    <property type="match status" value="1"/>
</dbReference>
<accession>A0AAC9NLN7</accession>
<keyword evidence="4" id="KW-0443">Lipid metabolism</keyword>
<evidence type="ECO:0000256" key="4">
    <source>
        <dbReference type="ARBA" id="ARBA00023098"/>
    </source>
</evidence>
<dbReference type="GO" id="GO:0016874">
    <property type="term" value="F:ligase activity"/>
    <property type="evidence" value="ECO:0007669"/>
    <property type="project" value="UniProtKB-KW"/>
</dbReference>
<evidence type="ECO:0000256" key="1">
    <source>
        <dbReference type="ARBA" id="ARBA00006432"/>
    </source>
</evidence>
<comment type="similarity">
    <text evidence="1">Belongs to the ATP-dependent AMP-binding enzyme family.</text>
</comment>
<dbReference type="Proteomes" id="UP000182945">
    <property type="component" value="Chromosome"/>
</dbReference>
<dbReference type="Pfam" id="PF13193">
    <property type="entry name" value="AMP-binding_C"/>
    <property type="match status" value="1"/>
</dbReference>
<name>A0AAC9NLN7_VIRHA</name>
<sequence>MIQTQVRVINKHGEDVKHDGIEVGEVIVKGNGTEQFKNRNDEGWVYTGDLGTIDSNGNIHVIDRKKDIDTAETKISSVGLERLLLKHPAVQEASVVPVPHEKLGEVAHAFVVLYENQDATEEELIEYCRRTLEFSECPNAVTFMDELPKTASGKILKVQLQGEN</sequence>
<dbReference type="Gene3D" id="3.40.50.12780">
    <property type="entry name" value="N-terminal domain of ligase-like"/>
    <property type="match status" value="1"/>
</dbReference>
<dbReference type="GO" id="GO:0006631">
    <property type="term" value="P:fatty acid metabolic process"/>
    <property type="evidence" value="ECO:0007669"/>
    <property type="project" value="UniProtKB-KW"/>
</dbReference>
<evidence type="ECO:0000256" key="2">
    <source>
        <dbReference type="ARBA" id="ARBA00022598"/>
    </source>
</evidence>
<dbReference type="GeneID" id="71515087"/>
<keyword evidence="2" id="KW-0436">Ligase</keyword>
<organism evidence="6 7">
    <name type="scientific">Virgibacillus halodenitrificans</name>
    <name type="common">Bacillus halodenitrificans</name>
    <dbReference type="NCBI Taxonomy" id="1482"/>
    <lineage>
        <taxon>Bacteria</taxon>
        <taxon>Bacillati</taxon>
        <taxon>Bacillota</taxon>
        <taxon>Bacilli</taxon>
        <taxon>Bacillales</taxon>
        <taxon>Bacillaceae</taxon>
        <taxon>Virgibacillus</taxon>
    </lineage>
</organism>
<keyword evidence="3" id="KW-0276">Fatty acid metabolism</keyword>
<evidence type="ECO:0000313" key="6">
    <source>
        <dbReference type="EMBL" id="APC48836.1"/>
    </source>
</evidence>
<dbReference type="InterPro" id="IPR025110">
    <property type="entry name" value="AMP-bd_C"/>
</dbReference>
<dbReference type="InterPro" id="IPR042099">
    <property type="entry name" value="ANL_N_sf"/>
</dbReference>
<evidence type="ECO:0000313" key="7">
    <source>
        <dbReference type="Proteomes" id="UP000182945"/>
    </source>
</evidence>
<dbReference type="PANTHER" id="PTHR43859:SF4">
    <property type="entry name" value="BUTANOATE--COA LIGASE AAE1-RELATED"/>
    <property type="match status" value="1"/>
</dbReference>
<protein>
    <recommendedName>
        <fullName evidence="5">AMP-binding enzyme C-terminal domain-containing protein</fullName>
    </recommendedName>
</protein>
<dbReference type="KEGG" id="vhl:BME96_11810"/>
<feature type="domain" description="AMP-binding enzyme C-terminal" evidence="5">
    <location>
        <begin position="80"/>
        <end position="154"/>
    </location>
</feature>